<gene>
    <name evidence="2" type="ORF">MBM_03179</name>
</gene>
<reference evidence="2 3" key="1">
    <citation type="journal article" date="2012" name="BMC Genomics">
        <title>Sequencing the genome of Marssonina brunnea reveals fungus-poplar co-evolution.</title>
        <authorList>
            <person name="Zhu S."/>
            <person name="Cao Y.-Z."/>
            <person name="Jiang C."/>
            <person name="Tan B.-Y."/>
            <person name="Wang Z."/>
            <person name="Feng S."/>
            <person name="Zhang L."/>
            <person name="Su X.-H."/>
            <person name="Brejova B."/>
            <person name="Vinar T."/>
            <person name="Xu M."/>
            <person name="Wang M.-X."/>
            <person name="Zhang S.-G."/>
            <person name="Huang M.-R."/>
            <person name="Wu R."/>
            <person name="Zhou Y."/>
        </authorList>
    </citation>
    <scope>NUCLEOTIDE SEQUENCE [LARGE SCALE GENOMIC DNA]</scope>
    <source>
        <strain evidence="2 3">MB_m1</strain>
    </source>
</reference>
<keyword evidence="1" id="KW-1133">Transmembrane helix</keyword>
<evidence type="ECO:0000313" key="2">
    <source>
        <dbReference type="EMBL" id="EKD18937.1"/>
    </source>
</evidence>
<dbReference type="HOGENOM" id="CLU_1289175_0_0_1"/>
<dbReference type="KEGG" id="mbe:MBM_03179"/>
<keyword evidence="3" id="KW-1185">Reference proteome</keyword>
<sequence length="192" mass="20715">MDAMTAINNKTKTADDVFRKGTVANNLLIKTRRALASRVSDASSFLRARIAAAFFAAVNAKGPLASLSLVPALRLLAAAATADPASLDLLRQILAAIDRNNTLLSNFLSRQRGSAEVLVKLLIAAIPVVSFRKVLAVIILVVLRRVRVVAISVGLRGVRAVPKVLRRALVPFHLALSYKVERVFIACRQLAK</sequence>
<accession>K1X1P8</accession>
<protein>
    <submittedName>
        <fullName evidence="2">Uncharacterized protein</fullName>
    </submittedName>
</protein>
<name>K1X1P8_MARBU</name>
<feature type="transmembrane region" description="Helical" evidence="1">
    <location>
        <begin position="117"/>
        <end position="143"/>
    </location>
</feature>
<evidence type="ECO:0000256" key="1">
    <source>
        <dbReference type="SAM" id="Phobius"/>
    </source>
</evidence>
<proteinExistence type="predicted"/>
<organism evidence="2 3">
    <name type="scientific">Marssonina brunnea f. sp. multigermtubi (strain MB_m1)</name>
    <name type="common">Marssonina leaf spot fungus</name>
    <dbReference type="NCBI Taxonomy" id="1072389"/>
    <lineage>
        <taxon>Eukaryota</taxon>
        <taxon>Fungi</taxon>
        <taxon>Dikarya</taxon>
        <taxon>Ascomycota</taxon>
        <taxon>Pezizomycotina</taxon>
        <taxon>Leotiomycetes</taxon>
        <taxon>Helotiales</taxon>
        <taxon>Drepanopezizaceae</taxon>
        <taxon>Drepanopeziza</taxon>
    </lineage>
</organism>
<dbReference type="Proteomes" id="UP000006753">
    <property type="component" value="Unassembled WGS sequence"/>
</dbReference>
<dbReference type="AlphaFoldDB" id="K1X1P8"/>
<evidence type="ECO:0000313" key="3">
    <source>
        <dbReference type="Proteomes" id="UP000006753"/>
    </source>
</evidence>
<keyword evidence="1" id="KW-0812">Transmembrane</keyword>
<dbReference type="InParanoid" id="K1X1P8"/>
<dbReference type="EMBL" id="JH921432">
    <property type="protein sequence ID" value="EKD18937.1"/>
    <property type="molecule type" value="Genomic_DNA"/>
</dbReference>
<keyword evidence="1" id="KW-0472">Membrane</keyword>